<comment type="caution">
    <text evidence="3">The sequence shown here is derived from an EMBL/GenBank/DDBJ whole genome shotgun (WGS) entry which is preliminary data.</text>
</comment>
<feature type="transmembrane region" description="Helical" evidence="2">
    <location>
        <begin position="113"/>
        <end position="132"/>
    </location>
</feature>
<evidence type="ECO:0000313" key="4">
    <source>
        <dbReference type="Proteomes" id="UP001183607"/>
    </source>
</evidence>
<dbReference type="AlphaFoldDB" id="A0ABD5E009"/>
<dbReference type="EMBL" id="JAVRER010000003">
    <property type="protein sequence ID" value="MDT0414326.1"/>
    <property type="molecule type" value="Genomic_DNA"/>
</dbReference>
<gene>
    <name evidence="3" type="ORF">RM574_02390</name>
</gene>
<keyword evidence="2" id="KW-0472">Membrane</keyword>
<name>A0ABD5E009_9ACTN</name>
<feature type="compositionally biased region" description="Low complexity" evidence="1">
    <location>
        <begin position="1"/>
        <end position="14"/>
    </location>
</feature>
<organism evidence="3 4">
    <name type="scientific">Streptomyces evansiae</name>
    <dbReference type="NCBI Taxonomy" id="3075535"/>
    <lineage>
        <taxon>Bacteria</taxon>
        <taxon>Bacillati</taxon>
        <taxon>Actinomycetota</taxon>
        <taxon>Actinomycetes</taxon>
        <taxon>Kitasatosporales</taxon>
        <taxon>Streptomycetaceae</taxon>
        <taxon>Streptomyces</taxon>
    </lineage>
</organism>
<evidence type="ECO:0000256" key="1">
    <source>
        <dbReference type="SAM" id="MobiDB-lite"/>
    </source>
</evidence>
<feature type="region of interest" description="Disordered" evidence="1">
    <location>
        <begin position="1"/>
        <end position="107"/>
    </location>
</feature>
<evidence type="ECO:0000256" key="2">
    <source>
        <dbReference type="SAM" id="Phobius"/>
    </source>
</evidence>
<reference evidence="4" key="1">
    <citation type="submission" date="2023-07" db="EMBL/GenBank/DDBJ databases">
        <title>30 novel species of actinomycetes from the DSMZ collection.</title>
        <authorList>
            <person name="Nouioui I."/>
        </authorList>
    </citation>
    <scope>NUCLEOTIDE SEQUENCE [LARGE SCALE GENOMIC DNA]</scope>
    <source>
        <strain evidence="4">DSM 41982</strain>
    </source>
</reference>
<evidence type="ECO:0000313" key="3">
    <source>
        <dbReference type="EMBL" id="MDT0414326.1"/>
    </source>
</evidence>
<proteinExistence type="predicted"/>
<keyword evidence="2" id="KW-0812">Transmembrane</keyword>
<sequence length="342" mass="35145">MSEQQPGPYGGSQPQQPPGGNGPNPYGYPQQGPYGTPQPGPYGAPPQGGGPQAPNPYAQEGGAQPGPYGQQPGPYAQQPGPYGQQVPQQGHGMPGPPQAGAPAGGGKGRRNGLIIGGAVVVVALAVGAYFVLGGSDGGSGLPDDGPHKLTAPQTVLDTYRKSKDGAGEDDFSEKDVQEMKKYGVDAEVDEVLSADYQTADPSTAQTMADLKDIDLLSYAGAYGKLKNPEKAVDALFKVLTDRSKKKGGTEGPTFVGAPKEFKPAGGDGAVFKCQQATSEMEGGGQNGVPSKMKIAVCAWADHSTMAVAMPTNLGDVMLEEAPSLPKTAALTAKLRKEVRVEK</sequence>
<feature type="compositionally biased region" description="Low complexity" evidence="1">
    <location>
        <begin position="55"/>
        <end position="91"/>
    </location>
</feature>
<feature type="compositionally biased region" description="Low complexity" evidence="1">
    <location>
        <begin position="23"/>
        <end position="35"/>
    </location>
</feature>
<protein>
    <submittedName>
        <fullName evidence="3">Uncharacterized protein</fullName>
    </submittedName>
</protein>
<dbReference type="RefSeq" id="WP_093852808.1">
    <property type="nucleotide sequence ID" value="NZ_JAVRER010000003.1"/>
</dbReference>
<keyword evidence="2" id="KW-1133">Transmembrane helix</keyword>
<dbReference type="Proteomes" id="UP001183607">
    <property type="component" value="Unassembled WGS sequence"/>
</dbReference>
<accession>A0ABD5E009</accession>